<dbReference type="KEGG" id="vg:40088162"/>
<evidence type="ECO:0000313" key="2">
    <source>
        <dbReference type="Proteomes" id="UP000223025"/>
    </source>
</evidence>
<reference evidence="1 2" key="1">
    <citation type="submission" date="2017-06" db="EMBL/GenBank/DDBJ databases">
        <authorList>
            <person name="Kim H.J."/>
            <person name="Triplett B.A."/>
        </authorList>
    </citation>
    <scope>NUCLEOTIDE SEQUENCE [LARGE SCALE GENOMIC DNA]</scope>
</reference>
<protein>
    <submittedName>
        <fullName evidence="1">Uncharacterized protein</fullName>
    </submittedName>
</protein>
<name>A0A2L0UZI6_9CAUD</name>
<accession>A0A2L0UZI6</accession>
<organism evidence="1 2">
    <name type="scientific">Agrobacterium phage Atu_ph07</name>
    <dbReference type="NCBI Taxonomy" id="2024264"/>
    <lineage>
        <taxon>Viruses</taxon>
        <taxon>Duplodnaviria</taxon>
        <taxon>Heunggongvirae</taxon>
        <taxon>Uroviricota</taxon>
        <taxon>Caudoviricetes</taxon>
        <taxon>Polybotosvirus</taxon>
        <taxon>Polybotosvirus Atuph07</taxon>
    </lineage>
</organism>
<dbReference type="RefSeq" id="YP_009611824.1">
    <property type="nucleotide sequence ID" value="NC_042013.1"/>
</dbReference>
<proteinExistence type="predicted"/>
<dbReference type="GeneID" id="40088162"/>
<dbReference type="Proteomes" id="UP000223025">
    <property type="component" value="Segment"/>
</dbReference>
<dbReference type="EMBL" id="MF403008">
    <property type="protein sequence ID" value="AUZ94941.1"/>
    <property type="molecule type" value="Genomic_DNA"/>
</dbReference>
<sequence>MNTKDVLVIVDELKKTVSNFDNTLYKLASLKDDGEVRELRELMSQVRLKIRNLEEFVI</sequence>
<evidence type="ECO:0000313" key="1">
    <source>
        <dbReference type="EMBL" id="AUZ94941.1"/>
    </source>
</evidence>
<keyword evidence="2" id="KW-1185">Reference proteome</keyword>